<comment type="similarity">
    <text evidence="1">Belongs to the methyltransferase superfamily.</text>
</comment>
<dbReference type="GO" id="GO:0032259">
    <property type="term" value="P:methylation"/>
    <property type="evidence" value="ECO:0007669"/>
    <property type="project" value="UniProtKB-KW"/>
</dbReference>
<dbReference type="Pfam" id="PF08241">
    <property type="entry name" value="Methyltransf_11"/>
    <property type="match status" value="1"/>
</dbReference>
<dbReference type="PANTHER" id="PTHR44942">
    <property type="entry name" value="METHYLTRANSF_11 DOMAIN-CONTAINING PROTEIN"/>
    <property type="match status" value="1"/>
</dbReference>
<dbReference type="CDD" id="cd02440">
    <property type="entry name" value="AdoMet_MTases"/>
    <property type="match status" value="1"/>
</dbReference>
<dbReference type="InterPro" id="IPR051052">
    <property type="entry name" value="Diverse_substrate_MTase"/>
</dbReference>
<feature type="region of interest" description="Disordered" evidence="4">
    <location>
        <begin position="185"/>
        <end position="206"/>
    </location>
</feature>
<evidence type="ECO:0000256" key="4">
    <source>
        <dbReference type="SAM" id="MobiDB-lite"/>
    </source>
</evidence>
<evidence type="ECO:0000259" key="5">
    <source>
        <dbReference type="Pfam" id="PF08241"/>
    </source>
</evidence>
<accession>A0A6J4R4B8</accession>
<keyword evidence="3" id="KW-0808">Transferase</keyword>
<reference evidence="6" key="1">
    <citation type="submission" date="2020-02" db="EMBL/GenBank/DDBJ databases">
        <authorList>
            <person name="Meier V. D."/>
        </authorList>
    </citation>
    <scope>NUCLEOTIDE SEQUENCE</scope>
    <source>
        <strain evidence="6">AVDCRST_MAG02</strain>
    </source>
</reference>
<gene>
    <name evidence="6" type="ORF">AVDCRST_MAG02-2536</name>
</gene>
<evidence type="ECO:0000256" key="1">
    <source>
        <dbReference type="ARBA" id="ARBA00008361"/>
    </source>
</evidence>
<dbReference type="AlphaFoldDB" id="A0A6J4R4B8"/>
<dbReference type="SUPFAM" id="SSF53335">
    <property type="entry name" value="S-adenosyl-L-methionine-dependent methyltransferases"/>
    <property type="match status" value="1"/>
</dbReference>
<keyword evidence="2" id="KW-0489">Methyltransferase</keyword>
<proteinExistence type="inferred from homology"/>
<evidence type="ECO:0000256" key="3">
    <source>
        <dbReference type="ARBA" id="ARBA00022679"/>
    </source>
</evidence>
<dbReference type="EMBL" id="CADCVH010000082">
    <property type="protein sequence ID" value="CAA9462385.1"/>
    <property type="molecule type" value="Genomic_DNA"/>
</dbReference>
<protein>
    <recommendedName>
        <fullName evidence="5">Methyltransferase type 11 domain-containing protein</fullName>
    </recommendedName>
</protein>
<dbReference type="InterPro" id="IPR029063">
    <property type="entry name" value="SAM-dependent_MTases_sf"/>
</dbReference>
<sequence length="284" mass="31356">MRAPPTGSKATPLTKGTALSARGDQERLRSTFDGVASLYDEVRPGYPERLFDDLALLSGTGPGARALEIGCGTGQATLPLARRGYHLLGVELGANLAAVARTKLADHPNARVLACSFEEWPLEEEAFDLVVSATAFHWVDPRVRYRKSAQALRPGGSLALVWNRADPEGGSEGFLEALEDVHRREAPELAPERRPPSLDRDADKAGEMERSGFFGRPEERVHRFAVSRDAEGYLRLLGTFSSHRALDERTRLRLFAAVGRLIDEEYGGRVIDGYRSELYVSRKR</sequence>
<dbReference type="InterPro" id="IPR013216">
    <property type="entry name" value="Methyltransf_11"/>
</dbReference>
<dbReference type="GO" id="GO:0008757">
    <property type="term" value="F:S-adenosylmethionine-dependent methyltransferase activity"/>
    <property type="evidence" value="ECO:0007669"/>
    <property type="project" value="InterPro"/>
</dbReference>
<evidence type="ECO:0000256" key="2">
    <source>
        <dbReference type="ARBA" id="ARBA00022603"/>
    </source>
</evidence>
<organism evidence="6">
    <name type="scientific">uncultured Rubrobacteraceae bacterium</name>
    <dbReference type="NCBI Taxonomy" id="349277"/>
    <lineage>
        <taxon>Bacteria</taxon>
        <taxon>Bacillati</taxon>
        <taxon>Actinomycetota</taxon>
        <taxon>Rubrobacteria</taxon>
        <taxon>Rubrobacterales</taxon>
        <taxon>Rubrobacteraceae</taxon>
        <taxon>environmental samples</taxon>
    </lineage>
</organism>
<dbReference type="PANTHER" id="PTHR44942:SF4">
    <property type="entry name" value="METHYLTRANSFERASE TYPE 11 DOMAIN-CONTAINING PROTEIN"/>
    <property type="match status" value="1"/>
</dbReference>
<name>A0A6J4R4B8_9ACTN</name>
<evidence type="ECO:0000313" key="6">
    <source>
        <dbReference type="EMBL" id="CAA9462385.1"/>
    </source>
</evidence>
<feature type="domain" description="Methyltransferase type 11" evidence="5">
    <location>
        <begin position="67"/>
        <end position="159"/>
    </location>
</feature>
<dbReference type="Gene3D" id="3.40.50.150">
    <property type="entry name" value="Vaccinia Virus protein VP39"/>
    <property type="match status" value="1"/>
</dbReference>